<gene>
    <name evidence="1" type="ORF">NZ35_12105</name>
</gene>
<comment type="caution">
    <text evidence="1">The sequence shown here is derived from an EMBL/GenBank/DDBJ whole genome shotgun (WGS) entry which is preliminary data.</text>
</comment>
<reference evidence="1 2" key="1">
    <citation type="submission" date="2014-10" db="EMBL/GenBank/DDBJ databases">
        <title>Draft genome sequence of Pseudomonas chlororaphis EA105.</title>
        <authorList>
            <person name="McCully L.M."/>
            <person name="Bitzer A.S."/>
            <person name="Spence C."/>
            <person name="Bais H."/>
            <person name="Silby M.W."/>
        </authorList>
    </citation>
    <scope>NUCLEOTIDE SEQUENCE [LARGE SCALE GENOMIC DNA]</scope>
    <source>
        <strain evidence="1 2">EA105</strain>
    </source>
</reference>
<organism evidence="1 2">
    <name type="scientific">Pseudomonas chlororaphis</name>
    <dbReference type="NCBI Taxonomy" id="587753"/>
    <lineage>
        <taxon>Bacteria</taxon>
        <taxon>Pseudomonadati</taxon>
        <taxon>Pseudomonadota</taxon>
        <taxon>Gammaproteobacteria</taxon>
        <taxon>Pseudomonadales</taxon>
        <taxon>Pseudomonadaceae</taxon>
        <taxon>Pseudomonas</taxon>
    </lineage>
</organism>
<dbReference type="PATRIC" id="fig|587753.9.peg.5692"/>
<name>A0A0A6DF00_9PSED</name>
<proteinExistence type="predicted"/>
<protein>
    <submittedName>
        <fullName evidence="1">Uncharacterized protein</fullName>
    </submittedName>
</protein>
<evidence type="ECO:0000313" key="2">
    <source>
        <dbReference type="Proteomes" id="UP000030564"/>
    </source>
</evidence>
<sequence length="77" mass="8223">MTHTQAALLRNHDGIATRVKNSCCVAASIIAPSSSTEAFIPHEKLREASTPSATLTAQNRPLPQLAEGYKHLSLEVA</sequence>
<dbReference type="AlphaFoldDB" id="A0A0A6DF00"/>
<dbReference type="Proteomes" id="UP000030564">
    <property type="component" value="Unassembled WGS sequence"/>
</dbReference>
<dbReference type="EMBL" id="JSFK01000007">
    <property type="protein sequence ID" value="KHA73134.1"/>
    <property type="molecule type" value="Genomic_DNA"/>
</dbReference>
<evidence type="ECO:0000313" key="1">
    <source>
        <dbReference type="EMBL" id="KHA73134.1"/>
    </source>
</evidence>
<accession>A0A0A6DF00</accession>